<sequence length="77" mass="8391">MKTTPTTSTKICSPNARSYTHPLPIHPTITPIQTPKAPISHPPHVQDGCRSRADKPIETTSRIPNLEAPSLITDAKK</sequence>
<evidence type="ECO:0000313" key="3">
    <source>
        <dbReference type="Proteomes" id="UP000233837"/>
    </source>
</evidence>
<organism evidence="2 3">
    <name type="scientific">Dendrobium catenatum</name>
    <dbReference type="NCBI Taxonomy" id="906689"/>
    <lineage>
        <taxon>Eukaryota</taxon>
        <taxon>Viridiplantae</taxon>
        <taxon>Streptophyta</taxon>
        <taxon>Embryophyta</taxon>
        <taxon>Tracheophyta</taxon>
        <taxon>Spermatophyta</taxon>
        <taxon>Magnoliopsida</taxon>
        <taxon>Liliopsida</taxon>
        <taxon>Asparagales</taxon>
        <taxon>Orchidaceae</taxon>
        <taxon>Epidendroideae</taxon>
        <taxon>Malaxideae</taxon>
        <taxon>Dendrobiinae</taxon>
        <taxon>Dendrobium</taxon>
    </lineage>
</organism>
<evidence type="ECO:0000256" key="1">
    <source>
        <dbReference type="SAM" id="MobiDB-lite"/>
    </source>
</evidence>
<dbReference type="EMBL" id="KZ503092">
    <property type="protein sequence ID" value="PKU68466.1"/>
    <property type="molecule type" value="Genomic_DNA"/>
</dbReference>
<feature type="region of interest" description="Disordered" evidence="1">
    <location>
        <begin position="1"/>
        <end position="77"/>
    </location>
</feature>
<keyword evidence="3" id="KW-1185">Reference proteome</keyword>
<protein>
    <submittedName>
        <fullName evidence="2">Uncharacterized protein</fullName>
    </submittedName>
</protein>
<feature type="compositionally biased region" description="Basic and acidic residues" evidence="1">
    <location>
        <begin position="47"/>
        <end position="57"/>
    </location>
</feature>
<reference evidence="2 3" key="1">
    <citation type="journal article" date="2016" name="Sci. Rep.">
        <title>The Dendrobium catenatum Lindl. genome sequence provides insights into polysaccharide synthase, floral development and adaptive evolution.</title>
        <authorList>
            <person name="Zhang G.Q."/>
            <person name="Xu Q."/>
            <person name="Bian C."/>
            <person name="Tsai W.C."/>
            <person name="Yeh C.M."/>
            <person name="Liu K.W."/>
            <person name="Yoshida K."/>
            <person name="Zhang L.S."/>
            <person name="Chang S.B."/>
            <person name="Chen F."/>
            <person name="Shi Y."/>
            <person name="Su Y.Y."/>
            <person name="Zhang Y.Q."/>
            <person name="Chen L.J."/>
            <person name="Yin Y."/>
            <person name="Lin M."/>
            <person name="Huang H."/>
            <person name="Deng H."/>
            <person name="Wang Z.W."/>
            <person name="Zhu S.L."/>
            <person name="Zhao X."/>
            <person name="Deng C."/>
            <person name="Niu S.C."/>
            <person name="Huang J."/>
            <person name="Wang M."/>
            <person name="Liu G.H."/>
            <person name="Yang H.J."/>
            <person name="Xiao X.J."/>
            <person name="Hsiao Y.Y."/>
            <person name="Wu W.L."/>
            <person name="Chen Y.Y."/>
            <person name="Mitsuda N."/>
            <person name="Ohme-Takagi M."/>
            <person name="Luo Y.B."/>
            <person name="Van de Peer Y."/>
            <person name="Liu Z.J."/>
        </authorList>
    </citation>
    <scope>NUCLEOTIDE SEQUENCE [LARGE SCALE GENOMIC DNA]</scope>
    <source>
        <tissue evidence="2">The whole plant</tissue>
    </source>
</reference>
<feature type="compositionally biased region" description="Low complexity" evidence="1">
    <location>
        <begin position="20"/>
        <end position="35"/>
    </location>
</feature>
<dbReference type="Proteomes" id="UP000233837">
    <property type="component" value="Unassembled WGS sequence"/>
</dbReference>
<dbReference type="AlphaFoldDB" id="A0A2I0VYI5"/>
<gene>
    <name evidence="2" type="ORF">MA16_Dca016824</name>
</gene>
<feature type="compositionally biased region" description="Polar residues" evidence="1">
    <location>
        <begin position="1"/>
        <end position="18"/>
    </location>
</feature>
<proteinExistence type="predicted"/>
<accession>A0A2I0VYI5</accession>
<evidence type="ECO:0000313" key="2">
    <source>
        <dbReference type="EMBL" id="PKU68466.1"/>
    </source>
</evidence>
<name>A0A2I0VYI5_9ASPA</name>
<reference evidence="2 3" key="2">
    <citation type="journal article" date="2017" name="Nature">
        <title>The Apostasia genome and the evolution of orchids.</title>
        <authorList>
            <person name="Zhang G.Q."/>
            <person name="Liu K.W."/>
            <person name="Li Z."/>
            <person name="Lohaus R."/>
            <person name="Hsiao Y.Y."/>
            <person name="Niu S.C."/>
            <person name="Wang J.Y."/>
            <person name="Lin Y.C."/>
            <person name="Xu Q."/>
            <person name="Chen L.J."/>
            <person name="Yoshida K."/>
            <person name="Fujiwara S."/>
            <person name="Wang Z.W."/>
            <person name="Zhang Y.Q."/>
            <person name="Mitsuda N."/>
            <person name="Wang M."/>
            <person name="Liu G.H."/>
            <person name="Pecoraro L."/>
            <person name="Huang H.X."/>
            <person name="Xiao X.J."/>
            <person name="Lin M."/>
            <person name="Wu X.Y."/>
            <person name="Wu W.L."/>
            <person name="Chen Y.Y."/>
            <person name="Chang S.B."/>
            <person name="Sakamoto S."/>
            <person name="Ohme-Takagi M."/>
            <person name="Yagi M."/>
            <person name="Zeng S.J."/>
            <person name="Shen C.Y."/>
            <person name="Yeh C.M."/>
            <person name="Luo Y.B."/>
            <person name="Tsai W.C."/>
            <person name="Van de Peer Y."/>
            <person name="Liu Z.J."/>
        </authorList>
    </citation>
    <scope>NUCLEOTIDE SEQUENCE [LARGE SCALE GENOMIC DNA]</scope>
    <source>
        <tissue evidence="2">The whole plant</tissue>
    </source>
</reference>